<dbReference type="RefSeq" id="WP_089957713.1">
    <property type="nucleotide sequence ID" value="NZ_FNAV01000004.1"/>
</dbReference>
<evidence type="ECO:0000313" key="3">
    <source>
        <dbReference type="Proteomes" id="UP000198994"/>
    </source>
</evidence>
<dbReference type="GO" id="GO:0016853">
    <property type="term" value="F:isomerase activity"/>
    <property type="evidence" value="ECO:0007669"/>
    <property type="project" value="UniProtKB-KW"/>
</dbReference>
<dbReference type="AlphaFoldDB" id="A0A1G7DQ06"/>
<keyword evidence="2" id="KW-0413">Isomerase</keyword>
<gene>
    <name evidence="2" type="ORF">SAMN04488105_104360</name>
</gene>
<dbReference type="EMBL" id="FNAV01000004">
    <property type="protein sequence ID" value="SDE53598.1"/>
    <property type="molecule type" value="Genomic_DNA"/>
</dbReference>
<keyword evidence="3" id="KW-1185">Reference proteome</keyword>
<sequence length="125" mass="14080">MTRLSRTDLETHARHWIAAWNAHDVETVLAPFAEDSVFISPLAKQVTGDAQIIGKDALRQYWTDALARVPDLHFELSGTAVDEEAQSVTVFYVSRAGGRVRHACEHMRFREGVQFLGEAYYGSEE</sequence>
<dbReference type="SUPFAM" id="SSF54427">
    <property type="entry name" value="NTF2-like"/>
    <property type="match status" value="1"/>
</dbReference>
<protein>
    <submittedName>
        <fullName evidence="2">Steroid delta-isomerase</fullName>
    </submittedName>
</protein>
<accession>A0A1G7DQ06</accession>
<dbReference type="InterPro" id="IPR037401">
    <property type="entry name" value="SnoaL-like"/>
</dbReference>
<dbReference type="OrthoDB" id="333383at2"/>
<dbReference type="InterPro" id="IPR032710">
    <property type="entry name" value="NTF2-like_dom_sf"/>
</dbReference>
<feature type="domain" description="SnoaL-like" evidence="1">
    <location>
        <begin position="13"/>
        <end position="112"/>
    </location>
</feature>
<evidence type="ECO:0000259" key="1">
    <source>
        <dbReference type="Pfam" id="PF12680"/>
    </source>
</evidence>
<dbReference type="STRING" id="282683.SAMN04488105_104360"/>
<dbReference type="Proteomes" id="UP000198994">
    <property type="component" value="Unassembled WGS sequence"/>
</dbReference>
<reference evidence="3" key="1">
    <citation type="submission" date="2016-10" db="EMBL/GenBank/DDBJ databases">
        <authorList>
            <person name="Varghese N."/>
            <person name="Submissions S."/>
        </authorList>
    </citation>
    <scope>NUCLEOTIDE SEQUENCE [LARGE SCALE GENOMIC DNA]</scope>
    <source>
        <strain evidence="3">DSM 10146</strain>
    </source>
</reference>
<dbReference type="Pfam" id="PF12680">
    <property type="entry name" value="SnoaL_2"/>
    <property type="match status" value="1"/>
</dbReference>
<name>A0A1G7DQ06_9RHOB</name>
<evidence type="ECO:0000313" key="2">
    <source>
        <dbReference type="EMBL" id="SDE53598.1"/>
    </source>
</evidence>
<dbReference type="Gene3D" id="3.10.450.50">
    <property type="match status" value="1"/>
</dbReference>
<proteinExistence type="predicted"/>
<organism evidence="2 3">
    <name type="scientific">Salipiger thiooxidans</name>
    <dbReference type="NCBI Taxonomy" id="282683"/>
    <lineage>
        <taxon>Bacteria</taxon>
        <taxon>Pseudomonadati</taxon>
        <taxon>Pseudomonadota</taxon>
        <taxon>Alphaproteobacteria</taxon>
        <taxon>Rhodobacterales</taxon>
        <taxon>Roseobacteraceae</taxon>
        <taxon>Salipiger</taxon>
    </lineage>
</organism>